<proteinExistence type="predicted"/>
<organism evidence="1 2">
    <name type="scientific">Rotaria socialis</name>
    <dbReference type="NCBI Taxonomy" id="392032"/>
    <lineage>
        <taxon>Eukaryota</taxon>
        <taxon>Metazoa</taxon>
        <taxon>Spiralia</taxon>
        <taxon>Gnathifera</taxon>
        <taxon>Rotifera</taxon>
        <taxon>Eurotatoria</taxon>
        <taxon>Bdelloidea</taxon>
        <taxon>Philodinida</taxon>
        <taxon>Philodinidae</taxon>
        <taxon>Rotaria</taxon>
    </lineage>
</organism>
<protein>
    <submittedName>
        <fullName evidence="1">Uncharacterized protein</fullName>
    </submittedName>
</protein>
<dbReference type="Proteomes" id="UP000663873">
    <property type="component" value="Unassembled WGS sequence"/>
</dbReference>
<keyword evidence="2" id="KW-1185">Reference proteome</keyword>
<reference evidence="1" key="1">
    <citation type="submission" date="2021-02" db="EMBL/GenBank/DDBJ databases">
        <authorList>
            <person name="Nowell W R."/>
        </authorList>
    </citation>
    <scope>NUCLEOTIDE SEQUENCE</scope>
</reference>
<dbReference type="AlphaFoldDB" id="A0A821R6K4"/>
<evidence type="ECO:0000313" key="2">
    <source>
        <dbReference type="Proteomes" id="UP000663873"/>
    </source>
</evidence>
<gene>
    <name evidence="1" type="ORF">UJA718_LOCUS42880</name>
</gene>
<accession>A0A821R6K4</accession>
<feature type="non-terminal residue" evidence="1">
    <location>
        <position position="40"/>
    </location>
</feature>
<sequence length="40" mass="4365">MGSLDQGNLHIIQLEETTPRHPLLQPVSIIGSLSTYPNPP</sequence>
<name>A0A821R6K4_9BILA</name>
<evidence type="ECO:0000313" key="1">
    <source>
        <dbReference type="EMBL" id="CAF4837178.1"/>
    </source>
</evidence>
<comment type="caution">
    <text evidence="1">The sequence shown here is derived from an EMBL/GenBank/DDBJ whole genome shotgun (WGS) entry which is preliminary data.</text>
</comment>
<dbReference type="EMBL" id="CAJOBP010056987">
    <property type="protein sequence ID" value="CAF4837178.1"/>
    <property type="molecule type" value="Genomic_DNA"/>
</dbReference>